<evidence type="ECO:0000313" key="3">
    <source>
        <dbReference type="Proteomes" id="UP001271723"/>
    </source>
</evidence>
<keyword evidence="3" id="KW-1185">Reference proteome</keyword>
<dbReference type="RefSeq" id="WP_179203187.1">
    <property type="nucleotide sequence ID" value="NZ_JAGJBZ010000004.1"/>
</dbReference>
<dbReference type="InterPro" id="IPR011989">
    <property type="entry name" value="ARM-like"/>
</dbReference>
<organism evidence="2 3">
    <name type="scientific">Streptomyces griseiscabiei</name>
    <dbReference type="NCBI Taxonomy" id="2993540"/>
    <lineage>
        <taxon>Bacteria</taxon>
        <taxon>Bacillati</taxon>
        <taxon>Actinomycetota</taxon>
        <taxon>Actinomycetes</taxon>
        <taxon>Kitasatosporales</taxon>
        <taxon>Streptomycetaceae</taxon>
        <taxon>Streptomyces</taxon>
    </lineage>
</organism>
<name>A0ABU4LAZ3_9ACTN</name>
<accession>A0ABU4LAZ3</accession>
<evidence type="ECO:0000256" key="1">
    <source>
        <dbReference type="SAM" id="MobiDB-lite"/>
    </source>
</evidence>
<protein>
    <submittedName>
        <fullName evidence="2">HEAT repeat domain-containing protein</fullName>
    </submittedName>
</protein>
<evidence type="ECO:0000313" key="2">
    <source>
        <dbReference type="EMBL" id="MDX2912601.1"/>
    </source>
</evidence>
<dbReference type="SUPFAM" id="SSF48371">
    <property type="entry name" value="ARM repeat"/>
    <property type="match status" value="1"/>
</dbReference>
<dbReference type="EMBL" id="JARAVY010000012">
    <property type="protein sequence ID" value="MDX2912601.1"/>
    <property type="molecule type" value="Genomic_DNA"/>
</dbReference>
<dbReference type="Gene3D" id="3.40.50.300">
    <property type="entry name" value="P-loop containing nucleotide triphosphate hydrolases"/>
    <property type="match status" value="1"/>
</dbReference>
<reference evidence="2 3" key="1">
    <citation type="journal article" date="2023" name="Microb. Genom.">
        <title>Mesoterricola silvestris gen. nov., sp. nov., Mesoterricola sediminis sp. nov., Geothrix oryzae sp. nov., Geothrix edaphica sp. nov., Geothrix rubra sp. nov., and Geothrix limicola sp. nov., six novel members of Acidobacteriota isolated from soils.</title>
        <authorList>
            <person name="Weisberg A.J."/>
            <person name="Pearce E."/>
            <person name="Kramer C.G."/>
            <person name="Chang J.H."/>
            <person name="Clarke C.R."/>
        </authorList>
    </citation>
    <scope>NUCLEOTIDE SEQUENCE [LARGE SCALE GENOMIC DNA]</scope>
    <source>
        <strain evidence="2 3">NRRL_B-2795</strain>
    </source>
</reference>
<dbReference type="InterPro" id="IPR016024">
    <property type="entry name" value="ARM-type_fold"/>
</dbReference>
<dbReference type="SUPFAM" id="SSF52540">
    <property type="entry name" value="P-loop containing nucleoside triphosphate hydrolases"/>
    <property type="match status" value="1"/>
</dbReference>
<dbReference type="Pfam" id="PF13646">
    <property type="entry name" value="HEAT_2"/>
    <property type="match status" value="2"/>
</dbReference>
<feature type="region of interest" description="Disordered" evidence="1">
    <location>
        <begin position="285"/>
        <end position="315"/>
    </location>
</feature>
<dbReference type="Gene3D" id="1.25.10.10">
    <property type="entry name" value="Leucine-rich Repeat Variant"/>
    <property type="match status" value="2"/>
</dbReference>
<gene>
    <name evidence="2" type="ORF">PV517_28500</name>
</gene>
<comment type="caution">
    <text evidence="2">The sequence shown here is derived from an EMBL/GenBank/DDBJ whole genome shotgun (WGS) entry which is preliminary data.</text>
</comment>
<feature type="compositionally biased region" description="Low complexity" evidence="1">
    <location>
        <begin position="290"/>
        <end position="315"/>
    </location>
</feature>
<dbReference type="InterPro" id="IPR027417">
    <property type="entry name" value="P-loop_NTPase"/>
</dbReference>
<proteinExistence type="predicted"/>
<dbReference type="Proteomes" id="UP001271723">
    <property type="component" value="Unassembled WGS sequence"/>
</dbReference>
<sequence>MVGETTSYRAAQALAYAMADMDRRPVVGKPSDDWDAFDAKLSSLLSEAIENKSASPVDEEAKPLDNEHAVLLAATRLTDSENRKTALRALVQRWPRSLETRDALVRLAQDEQSEIQLAAIHSLALEWPGDVTARESLVNALQADKQRAQIVAIWGLSEGWAGDVVVRDALAALTLHSSAQVRELAAEGLANGWAGDTTTRDVLLPLAQDRVQTVRETAVEVLMTGWLGDIAVRDALLNLLRSDISSVRETAAEALISGWADDTIAENALHPLLHDPAPTVRWAAERALSRSENSPAAPRSSSAKSTSSVDSKSSGVTDCDAHLIAVRLPRDFRTEMPLHAISALHRGIGLDSPITIVSGVNGSGKSILLAALGLRIGCIGQEQRRRMRYLPPLAVELSSKLELLWREQLTPEECLYMPNENERHLRDLSTDTTRHRLVLIDNWMSSLSAERRELELARLRQHAESGCQFVVVANHENLDLANERVIQLEGRRMRDQMQFLKNSRTARGEKATRFGASRNPY</sequence>